<evidence type="ECO:0000259" key="1">
    <source>
        <dbReference type="Pfam" id="PF18124"/>
    </source>
</evidence>
<keyword evidence="3" id="KW-1185">Reference proteome</keyword>
<dbReference type="GO" id="GO:0007160">
    <property type="term" value="P:cell-matrix adhesion"/>
    <property type="evidence" value="ECO:0007669"/>
    <property type="project" value="TreeGrafter"/>
</dbReference>
<dbReference type="PANTHER" id="PTHR16160">
    <property type="entry name" value="FERMITIN 2-RELATED"/>
    <property type="match status" value="1"/>
</dbReference>
<dbReference type="AlphaFoldDB" id="A0A7T8QTR6"/>
<evidence type="ECO:0000313" key="2">
    <source>
        <dbReference type="EMBL" id="QQP54786.1"/>
    </source>
</evidence>
<feature type="non-terminal residue" evidence="2">
    <location>
        <position position="74"/>
    </location>
</feature>
<organism evidence="2 3">
    <name type="scientific">Caligus rogercresseyi</name>
    <name type="common">Sea louse</name>
    <dbReference type="NCBI Taxonomy" id="217165"/>
    <lineage>
        <taxon>Eukaryota</taxon>
        <taxon>Metazoa</taxon>
        <taxon>Ecdysozoa</taxon>
        <taxon>Arthropoda</taxon>
        <taxon>Crustacea</taxon>
        <taxon>Multicrustacea</taxon>
        <taxon>Hexanauplia</taxon>
        <taxon>Copepoda</taxon>
        <taxon>Siphonostomatoida</taxon>
        <taxon>Caligidae</taxon>
        <taxon>Caligus</taxon>
    </lineage>
</organism>
<dbReference type="OrthoDB" id="10057618at2759"/>
<protein>
    <recommendedName>
        <fullName evidence="1">Kindlin-2 N-terminal domain-containing protein</fullName>
    </recommendedName>
</protein>
<dbReference type="PANTHER" id="PTHR16160:SF13">
    <property type="entry name" value="FERMITIN 2-RELATED"/>
    <property type="match status" value="1"/>
</dbReference>
<name>A0A7T8QTR6_CALRO</name>
<accession>A0A7T8QTR6</accession>
<dbReference type="InterPro" id="IPR037843">
    <property type="entry name" value="Kindlin/fermitin"/>
</dbReference>
<dbReference type="Pfam" id="PF18124">
    <property type="entry name" value="Kindlin_2_N"/>
    <property type="match status" value="1"/>
</dbReference>
<feature type="domain" description="Kindlin-2 N-terminal" evidence="1">
    <location>
        <begin position="2"/>
        <end position="35"/>
    </location>
</feature>
<dbReference type="GO" id="GO:0007229">
    <property type="term" value="P:integrin-mediated signaling pathway"/>
    <property type="evidence" value="ECO:0007669"/>
    <property type="project" value="InterPro"/>
</dbReference>
<dbReference type="GO" id="GO:0030055">
    <property type="term" value="C:cell-substrate junction"/>
    <property type="evidence" value="ECO:0007669"/>
    <property type="project" value="TreeGrafter"/>
</dbReference>
<proteinExistence type="predicted"/>
<reference evidence="3" key="1">
    <citation type="submission" date="2021-01" db="EMBL/GenBank/DDBJ databases">
        <title>Caligus Genome Assembly.</title>
        <authorList>
            <person name="Gallardo-Escarate C."/>
        </authorList>
    </citation>
    <scope>NUCLEOTIDE SEQUENCE [LARGE SCALE GENOMIC DNA]</scope>
</reference>
<dbReference type="GO" id="GO:0005178">
    <property type="term" value="F:integrin binding"/>
    <property type="evidence" value="ECO:0007669"/>
    <property type="project" value="TreeGrafter"/>
</dbReference>
<dbReference type="Proteomes" id="UP000595437">
    <property type="component" value="Chromosome 5"/>
</dbReference>
<gene>
    <name evidence="2" type="ORF">FKW44_007727</name>
</gene>
<sequence length="74" mass="8925">MDWSDHAMWWPERNKWLDNTRYTLDQYNITADALFTLLLCTKWSEFNYQTKVPRLLPGFSVTTFSASKNLCKEW</sequence>
<dbReference type="EMBL" id="CP045894">
    <property type="protein sequence ID" value="QQP54786.1"/>
    <property type="molecule type" value="Genomic_DNA"/>
</dbReference>
<evidence type="ECO:0000313" key="3">
    <source>
        <dbReference type="Proteomes" id="UP000595437"/>
    </source>
</evidence>
<dbReference type="Gene3D" id="3.10.20.90">
    <property type="entry name" value="Phosphatidylinositol 3-kinase Catalytic Subunit, Chain A, domain 1"/>
    <property type="match status" value="1"/>
</dbReference>
<dbReference type="InterPro" id="IPR040790">
    <property type="entry name" value="Kindlin_2_N"/>
</dbReference>